<protein>
    <recommendedName>
        <fullName evidence="2">ThiD2 domain-containing protein</fullName>
    </recommendedName>
</protein>
<evidence type="ECO:0000256" key="1">
    <source>
        <dbReference type="SAM" id="Coils"/>
    </source>
</evidence>
<dbReference type="AlphaFoldDB" id="X0SMT9"/>
<reference evidence="3" key="1">
    <citation type="journal article" date="2014" name="Front. Microbiol.">
        <title>High frequency of phylogenetically diverse reductive dehalogenase-homologous genes in deep subseafloor sedimentary metagenomes.</title>
        <authorList>
            <person name="Kawai M."/>
            <person name="Futagami T."/>
            <person name="Toyoda A."/>
            <person name="Takaki Y."/>
            <person name="Nishi S."/>
            <person name="Hori S."/>
            <person name="Arai W."/>
            <person name="Tsubouchi T."/>
            <person name="Morono Y."/>
            <person name="Uchiyama I."/>
            <person name="Ito T."/>
            <person name="Fujiyama A."/>
            <person name="Inagaki F."/>
            <person name="Takami H."/>
        </authorList>
    </citation>
    <scope>NUCLEOTIDE SEQUENCE</scope>
    <source>
        <strain evidence="3">Expedition CK06-06</strain>
    </source>
</reference>
<name>X0SMT9_9ZZZZ</name>
<gene>
    <name evidence="3" type="ORF">S01H1_13512</name>
</gene>
<keyword evidence="1" id="KW-0175">Coiled coil</keyword>
<proteinExistence type="predicted"/>
<sequence length="150" mass="17183">MAVLELTHPEMEILPEQTLRIIDANVNRIGEGLRVLEDVSRLLLNSGDLSQRLKNLRHELVRTERALERRLIQARDAASDVGRDLEVPGEAKQRDLPSVVIANSRRVQESLRVMEEIAKLPETALDSEKYKQARFSLYTIEKELMGRLTE</sequence>
<dbReference type="InterPro" id="IPR041397">
    <property type="entry name" value="ThiD2"/>
</dbReference>
<accession>X0SMT9</accession>
<evidence type="ECO:0000259" key="2">
    <source>
        <dbReference type="Pfam" id="PF17792"/>
    </source>
</evidence>
<evidence type="ECO:0000313" key="3">
    <source>
        <dbReference type="EMBL" id="GAF76441.1"/>
    </source>
</evidence>
<dbReference type="EMBL" id="BARS01006975">
    <property type="protein sequence ID" value="GAF76441.1"/>
    <property type="molecule type" value="Genomic_DNA"/>
</dbReference>
<comment type="caution">
    <text evidence="3">The sequence shown here is derived from an EMBL/GenBank/DDBJ whole genome shotgun (WGS) entry which is preliminary data.</text>
</comment>
<dbReference type="Pfam" id="PF17792">
    <property type="entry name" value="ThiD2"/>
    <property type="match status" value="1"/>
</dbReference>
<feature type="domain" description="ThiD2" evidence="2">
    <location>
        <begin position="20"/>
        <end position="143"/>
    </location>
</feature>
<feature type="coiled-coil region" evidence="1">
    <location>
        <begin position="46"/>
        <end position="73"/>
    </location>
</feature>
<organism evidence="3">
    <name type="scientific">marine sediment metagenome</name>
    <dbReference type="NCBI Taxonomy" id="412755"/>
    <lineage>
        <taxon>unclassified sequences</taxon>
        <taxon>metagenomes</taxon>
        <taxon>ecological metagenomes</taxon>
    </lineage>
</organism>